<dbReference type="EMBL" id="RQXU01000008">
    <property type="protein sequence ID" value="RRH87650.1"/>
    <property type="molecule type" value="Genomic_DNA"/>
</dbReference>
<evidence type="ECO:0000313" key="2">
    <source>
        <dbReference type="EMBL" id="RRH87650.1"/>
    </source>
</evidence>
<dbReference type="InterPro" id="IPR021329">
    <property type="entry name" value="DUF2938"/>
</dbReference>
<keyword evidence="1" id="KW-0472">Membrane</keyword>
<keyword evidence="1" id="KW-1133">Transmembrane helix</keyword>
<dbReference type="RefSeq" id="WP_124959437.1">
    <property type="nucleotide sequence ID" value="NZ_RQXU01000008.1"/>
</dbReference>
<feature type="transmembrane region" description="Helical" evidence="1">
    <location>
        <begin position="101"/>
        <end position="124"/>
    </location>
</feature>
<dbReference type="AlphaFoldDB" id="A0A3P3EMN6"/>
<accession>A0A3P3EMN6</accession>
<feature type="transmembrane region" description="Helical" evidence="1">
    <location>
        <begin position="71"/>
        <end position="94"/>
    </location>
</feature>
<sequence length="174" mass="18457">MPEALGYLVCAAVVGTGATAVMDLWAVIRKRLLGVASLDYALVGRWFVHLARGRFRHDPIGASSPVAHERLIGWTAHYLTGIAFAAVLLAFWGLGWVCRPAIGPALVVGVGSVVAPFFLMQPGMGAGIAASRTPRPGAARLHSLVTHGIFGLGLYAAGWVASLLLERLQWRGFC</sequence>
<reference evidence="2 3" key="1">
    <citation type="submission" date="2018-11" db="EMBL/GenBank/DDBJ databases">
        <title>The genome of Variovorax sp T529.</title>
        <authorList>
            <person name="Gao J."/>
        </authorList>
    </citation>
    <scope>NUCLEOTIDE SEQUENCE [LARGE SCALE GENOMIC DNA]</scope>
    <source>
        <strain evidence="2 3">T529</strain>
    </source>
</reference>
<dbReference type="Pfam" id="PF11158">
    <property type="entry name" value="DUF2938"/>
    <property type="match status" value="1"/>
</dbReference>
<comment type="caution">
    <text evidence="2">The sequence shown here is derived from an EMBL/GenBank/DDBJ whole genome shotgun (WGS) entry which is preliminary data.</text>
</comment>
<evidence type="ECO:0000256" key="1">
    <source>
        <dbReference type="SAM" id="Phobius"/>
    </source>
</evidence>
<feature type="transmembrane region" description="Helical" evidence="1">
    <location>
        <begin position="144"/>
        <end position="165"/>
    </location>
</feature>
<dbReference type="Proteomes" id="UP000271590">
    <property type="component" value="Unassembled WGS sequence"/>
</dbReference>
<gene>
    <name evidence="2" type="ORF">EH244_16505</name>
</gene>
<keyword evidence="1" id="KW-0812">Transmembrane</keyword>
<protein>
    <submittedName>
        <fullName evidence="2">DUF2938 domain-containing protein</fullName>
    </submittedName>
</protein>
<feature type="transmembrane region" description="Helical" evidence="1">
    <location>
        <begin position="6"/>
        <end position="25"/>
    </location>
</feature>
<proteinExistence type="predicted"/>
<organism evidence="2 3">
    <name type="scientific">Variovorax beijingensis</name>
    <dbReference type="NCBI Taxonomy" id="2496117"/>
    <lineage>
        <taxon>Bacteria</taxon>
        <taxon>Pseudomonadati</taxon>
        <taxon>Pseudomonadota</taxon>
        <taxon>Betaproteobacteria</taxon>
        <taxon>Burkholderiales</taxon>
        <taxon>Comamonadaceae</taxon>
        <taxon>Variovorax</taxon>
    </lineage>
</organism>
<name>A0A3P3EMN6_9BURK</name>
<evidence type="ECO:0000313" key="3">
    <source>
        <dbReference type="Proteomes" id="UP000271590"/>
    </source>
</evidence>